<organism evidence="1 2">
    <name type="scientific">Acaulospora colombiana</name>
    <dbReference type="NCBI Taxonomy" id="27376"/>
    <lineage>
        <taxon>Eukaryota</taxon>
        <taxon>Fungi</taxon>
        <taxon>Fungi incertae sedis</taxon>
        <taxon>Mucoromycota</taxon>
        <taxon>Glomeromycotina</taxon>
        <taxon>Glomeromycetes</taxon>
        <taxon>Diversisporales</taxon>
        <taxon>Acaulosporaceae</taxon>
        <taxon>Acaulospora</taxon>
    </lineage>
</organism>
<proteinExistence type="predicted"/>
<feature type="non-terminal residue" evidence="1">
    <location>
        <position position="1"/>
    </location>
</feature>
<evidence type="ECO:0000313" key="1">
    <source>
        <dbReference type="EMBL" id="CAG8638136.1"/>
    </source>
</evidence>
<evidence type="ECO:0000313" key="2">
    <source>
        <dbReference type="Proteomes" id="UP000789525"/>
    </source>
</evidence>
<sequence length="466" mass="52865">VLQVIGNDPQQLQPVLTGPSCLENTPSLLDLALSIKLIKAESTYTFDLERFHVKSYVASRSTQRAQGKARIISTSQTSSPLLLRSIGKYNRNDLELTLNDDGSVRAGTLPALIQRLTMHSGIDEQFEETFIMTFKTFATIDQVVDRLVERYHIQPPALLEPKQLQEWKINQETPIHLRVIDIIRKILNTIEQEDIYILDKLKQFLEQATASDQVEVTYTAEPQRTIWDIPLDEPLTPILPRTAECLRLMDIEPSDLAQQLTIMESELFSSIKPSEWIAQLTGSTSPSYHNIKAVVTLTDWVVNSIIGTEDSRRRARTIKHFINTANASKNSPAFVIAALLAGLNSPVILGLKRTWEEVQGRERAMLNNMRAILDVENHFQAYRYLLSELQPPCVPFLGVYLVTLNGFRDNIKDTIEGGALINFQKQAKIADVLREINKIQKHQYDLTSIPAIQEFLEKNLAIKRID</sequence>
<dbReference type="Proteomes" id="UP000789525">
    <property type="component" value="Unassembled WGS sequence"/>
</dbReference>
<protein>
    <submittedName>
        <fullName evidence="1">13751_t:CDS:1</fullName>
    </submittedName>
</protein>
<reference evidence="1" key="1">
    <citation type="submission" date="2021-06" db="EMBL/GenBank/DDBJ databases">
        <authorList>
            <person name="Kallberg Y."/>
            <person name="Tangrot J."/>
            <person name="Rosling A."/>
        </authorList>
    </citation>
    <scope>NUCLEOTIDE SEQUENCE</scope>
    <source>
        <strain evidence="1">CL356</strain>
    </source>
</reference>
<accession>A0ACA9NAH2</accession>
<dbReference type="EMBL" id="CAJVPT010018949">
    <property type="protein sequence ID" value="CAG8638136.1"/>
    <property type="molecule type" value="Genomic_DNA"/>
</dbReference>
<keyword evidence="2" id="KW-1185">Reference proteome</keyword>
<gene>
    <name evidence="1" type="ORF">ACOLOM_LOCUS7856</name>
</gene>
<comment type="caution">
    <text evidence="1">The sequence shown here is derived from an EMBL/GenBank/DDBJ whole genome shotgun (WGS) entry which is preliminary data.</text>
</comment>
<name>A0ACA9NAH2_9GLOM</name>